<dbReference type="Proteomes" id="UP000546200">
    <property type="component" value="Unassembled WGS sequence"/>
</dbReference>
<name>A0A7W9BFG6_9SPHN</name>
<reference evidence="2 3" key="1">
    <citation type="submission" date="2020-08" db="EMBL/GenBank/DDBJ databases">
        <title>Genomic Encyclopedia of Type Strains, Phase IV (KMG-IV): sequencing the most valuable type-strain genomes for metagenomic binning, comparative biology and taxonomic classification.</title>
        <authorList>
            <person name="Goeker M."/>
        </authorList>
    </citation>
    <scope>NUCLEOTIDE SEQUENCE [LARGE SCALE GENOMIC DNA]</scope>
    <source>
        <strain evidence="2 3">DSM 100044</strain>
    </source>
</reference>
<proteinExistence type="predicted"/>
<accession>A0A7W9BFG6</accession>
<evidence type="ECO:0008006" key="4">
    <source>
        <dbReference type="Google" id="ProtNLM"/>
    </source>
</evidence>
<gene>
    <name evidence="2" type="ORF">FHS94_003105</name>
</gene>
<comment type="caution">
    <text evidence="2">The sequence shown here is derived from an EMBL/GenBank/DDBJ whole genome shotgun (WGS) entry which is preliminary data.</text>
</comment>
<organism evidence="2 3">
    <name type="scientific">Sphingomonas aerophila</name>
    <dbReference type="NCBI Taxonomy" id="1344948"/>
    <lineage>
        <taxon>Bacteria</taxon>
        <taxon>Pseudomonadati</taxon>
        <taxon>Pseudomonadota</taxon>
        <taxon>Alphaproteobacteria</taxon>
        <taxon>Sphingomonadales</taxon>
        <taxon>Sphingomonadaceae</taxon>
        <taxon>Sphingomonas</taxon>
    </lineage>
</organism>
<protein>
    <recommendedName>
        <fullName evidence="4">TniQ protein</fullName>
    </recommendedName>
</protein>
<evidence type="ECO:0000313" key="2">
    <source>
        <dbReference type="EMBL" id="MBB5716245.1"/>
    </source>
</evidence>
<feature type="region of interest" description="Disordered" evidence="1">
    <location>
        <begin position="1"/>
        <end position="25"/>
    </location>
</feature>
<evidence type="ECO:0000313" key="3">
    <source>
        <dbReference type="Proteomes" id="UP000546200"/>
    </source>
</evidence>
<dbReference type="EMBL" id="JACIJK010000009">
    <property type="protein sequence ID" value="MBB5716245.1"/>
    <property type="molecule type" value="Genomic_DNA"/>
</dbReference>
<keyword evidence="3" id="KW-1185">Reference proteome</keyword>
<dbReference type="RefSeq" id="WP_184059329.1">
    <property type="nucleotide sequence ID" value="NZ_JACIJK010000009.1"/>
</dbReference>
<dbReference type="AlphaFoldDB" id="A0A7W9BFG6"/>
<evidence type="ECO:0000256" key="1">
    <source>
        <dbReference type="SAM" id="MobiDB-lite"/>
    </source>
</evidence>
<sequence length="562" mass="61600">MAAGPMGLGSPPPSALGPQDTPHLAPRVEEAPHHRSNWLCLLLPYCTETLDQLVDTCDACGAKLAWKFGWGIGVCEGCRAVVNPSGEPPLAEQHAPGYRRFASVISAVPSEREAALAALPAEIQALSPTSLISLVLGLGHALEPTSRERSEAHAAALTATSVAMATRIARGMDLLSRWPHDLRQEISRQLDSAEADPNSRRTLGRRLRRLGDPDLVPADQAAVLRTALPEAFVTLSRSFALTGQVMLASEIAREAGIAIDQVRKLEFNDVITGVETRKGKRIYRQYPYVESQRVIRLWRGSESCTRLEQRLSIPRYAVEQLVCLGEVDPELSTIATVLDSNLRLITTSVDQLVVDLDARMRRNAAPGDAVQLAAVTRTTGGKLKPWGALIGAMRRGDVPLWPSSDHDDRTSRGWRWVRRVLVRPSDLEPVMAENFDNRRFPDFLFTDIVSQLDACEILNCNNPQIREVIGAGDLEFVAAGQGLWASMTSVLQLAERTITIPELGRLLALPKHPLVKIMSEHCHVRKASLGWLRADVEVNFPALLRAAVEKRSTEHGLPTGTP</sequence>